<sequence>MALQTTFETIAIDELLDVAAQKKADGYRFVQVLCHFVDPGIDVVYSFMSREGVLENYTIKDYDRETQTIPSITGKYLAAFPFENEAHDLYGVKITDIAIDFAGKFYDVAMDTPMTVITPEQKAARDKRRAAAAAKAAKEAAPAEKPKQPAAEAKPEAKPAPAPAKAQPAKDVELEAKIAAMPPEKAAKFRAAMEAKAARDAAQKGGE</sequence>
<dbReference type="Gene3D" id="3.30.460.80">
    <property type="entry name" value="NADH:ubiquinone oxidoreductase, 30kDa subunit"/>
    <property type="match status" value="1"/>
</dbReference>
<dbReference type="STRING" id="471855.Shel_13370"/>
<dbReference type="GO" id="GO:0008137">
    <property type="term" value="F:NADH dehydrogenase (ubiquinone) activity"/>
    <property type="evidence" value="ECO:0007669"/>
    <property type="project" value="InterPro"/>
</dbReference>
<feature type="domain" description="NADH:ubiquinone oxidoreductase 30kDa subunit" evidence="2">
    <location>
        <begin position="13"/>
        <end position="96"/>
    </location>
</feature>
<reference evidence="3 4" key="1">
    <citation type="journal article" date="2009" name="Stand. Genomic Sci.">
        <title>Complete genome sequence of Slackia heliotrinireducens type strain (RHS 1).</title>
        <authorList>
            <person name="Pukall R."/>
            <person name="Lapidus A."/>
            <person name="Nolan M."/>
            <person name="Copeland A."/>
            <person name="Glavina Del Rio T."/>
            <person name="Lucas S."/>
            <person name="Chen F."/>
            <person name="Tice H."/>
            <person name="Cheng J.F."/>
            <person name="Chertkov O."/>
            <person name="Bruce D."/>
            <person name="Goodwin L."/>
            <person name="Kuske C."/>
            <person name="Brettin T."/>
            <person name="Detter J.C."/>
            <person name="Han C."/>
            <person name="Pitluck S."/>
            <person name="Pati A."/>
            <person name="Mavrommatis K."/>
            <person name="Ivanova N."/>
            <person name="Ovchinnikova G."/>
            <person name="Chen A."/>
            <person name="Palaniappan K."/>
            <person name="Schneider S."/>
            <person name="Rohde M."/>
            <person name="Chain P."/>
            <person name="D'haeseleer P."/>
            <person name="Goker M."/>
            <person name="Bristow J."/>
            <person name="Eisen J.A."/>
            <person name="Markowitz V."/>
            <person name="Kyrpides N.C."/>
            <person name="Klenk H.P."/>
            <person name="Hugenholtz P."/>
        </authorList>
    </citation>
    <scope>NUCLEOTIDE SEQUENCE [LARGE SCALE GENOMIC DNA]</scope>
    <source>
        <strain evidence="4">ATCC 29202 / DSM 20476 / NCTC 11029 / RHS 1</strain>
    </source>
</reference>
<name>C7N625_SLAHD</name>
<gene>
    <name evidence="3" type="ordered locus">Shel_13370</name>
</gene>
<feature type="region of interest" description="Disordered" evidence="1">
    <location>
        <begin position="127"/>
        <end position="177"/>
    </location>
</feature>
<dbReference type="eggNOG" id="COG3262">
    <property type="taxonomic scope" value="Bacteria"/>
</dbReference>
<dbReference type="Pfam" id="PF00329">
    <property type="entry name" value="Complex1_30kDa"/>
    <property type="match status" value="1"/>
</dbReference>
<dbReference type="AlphaFoldDB" id="C7N625"/>
<dbReference type="InterPro" id="IPR001268">
    <property type="entry name" value="NADH_UbQ_OxRdtase_30kDa_su"/>
</dbReference>
<dbReference type="InterPro" id="IPR037232">
    <property type="entry name" value="NADH_quin_OxRdtase_su_C/D-like"/>
</dbReference>
<dbReference type="KEGG" id="shi:Shel_13370"/>
<organism evidence="3 4">
    <name type="scientific">Slackia heliotrinireducens (strain ATCC 29202 / DSM 20476 / NCTC 11029 / RHS 1)</name>
    <name type="common">Peptococcus heliotrinreducens</name>
    <dbReference type="NCBI Taxonomy" id="471855"/>
    <lineage>
        <taxon>Bacteria</taxon>
        <taxon>Bacillati</taxon>
        <taxon>Actinomycetota</taxon>
        <taxon>Coriobacteriia</taxon>
        <taxon>Eggerthellales</taxon>
        <taxon>Eggerthellaceae</taxon>
        <taxon>Slackia</taxon>
    </lineage>
</organism>
<keyword evidence="4" id="KW-1185">Reference proteome</keyword>
<evidence type="ECO:0000259" key="2">
    <source>
        <dbReference type="Pfam" id="PF00329"/>
    </source>
</evidence>
<protein>
    <recommendedName>
        <fullName evidence="2">NADH:ubiquinone oxidoreductase 30kDa subunit domain-containing protein</fullName>
    </recommendedName>
</protein>
<dbReference type="Proteomes" id="UP000002026">
    <property type="component" value="Chromosome"/>
</dbReference>
<dbReference type="RefSeq" id="WP_012798462.1">
    <property type="nucleotide sequence ID" value="NC_013165.1"/>
</dbReference>
<dbReference type="SUPFAM" id="SSF143243">
    <property type="entry name" value="Nqo5-like"/>
    <property type="match status" value="1"/>
</dbReference>
<dbReference type="HOGENOM" id="CLU_1169078_0_0_11"/>
<feature type="compositionally biased region" description="Basic and acidic residues" evidence="1">
    <location>
        <begin position="136"/>
        <end position="157"/>
    </location>
</feature>
<dbReference type="EMBL" id="CP001684">
    <property type="protein sequence ID" value="ACV22360.1"/>
    <property type="molecule type" value="Genomic_DNA"/>
</dbReference>
<evidence type="ECO:0000313" key="3">
    <source>
        <dbReference type="EMBL" id="ACV22360.1"/>
    </source>
</evidence>
<evidence type="ECO:0000256" key="1">
    <source>
        <dbReference type="SAM" id="MobiDB-lite"/>
    </source>
</evidence>
<evidence type="ECO:0000313" key="4">
    <source>
        <dbReference type="Proteomes" id="UP000002026"/>
    </source>
</evidence>
<proteinExistence type="predicted"/>
<accession>C7N625</accession>